<accession>A0ABZ1E032</accession>
<dbReference type="Proteomes" id="UP001623290">
    <property type="component" value="Chromosome"/>
</dbReference>
<dbReference type="InterPro" id="IPR051121">
    <property type="entry name" value="FAH"/>
</dbReference>
<protein>
    <submittedName>
        <fullName evidence="4">Fumarylacetoacetate hydrolase family protein</fullName>
    </submittedName>
</protein>
<evidence type="ECO:0000259" key="3">
    <source>
        <dbReference type="Pfam" id="PF01557"/>
    </source>
</evidence>
<comment type="similarity">
    <text evidence="1">Belongs to the FAH family.</text>
</comment>
<dbReference type="PANTHER" id="PTHR42796">
    <property type="entry name" value="FUMARYLACETOACETATE HYDROLASE DOMAIN-CONTAINING PROTEIN 2A-RELATED"/>
    <property type="match status" value="1"/>
</dbReference>
<dbReference type="EMBL" id="CP135443">
    <property type="protein sequence ID" value="WRY33743.1"/>
    <property type="molecule type" value="Genomic_DNA"/>
</dbReference>
<dbReference type="InterPro" id="IPR036663">
    <property type="entry name" value="Fumarylacetoacetase_C_sf"/>
</dbReference>
<dbReference type="PANTHER" id="PTHR42796:SF4">
    <property type="entry name" value="FUMARYLACETOACETATE HYDROLASE DOMAIN-CONTAINING PROTEIN 2A"/>
    <property type="match status" value="1"/>
</dbReference>
<dbReference type="GO" id="GO:0016787">
    <property type="term" value="F:hydrolase activity"/>
    <property type="evidence" value="ECO:0007669"/>
    <property type="project" value="UniProtKB-KW"/>
</dbReference>
<keyword evidence="5" id="KW-1185">Reference proteome</keyword>
<keyword evidence="4" id="KW-0378">Hydrolase</keyword>
<feature type="domain" description="Fumarylacetoacetase-like C-terminal" evidence="3">
    <location>
        <begin position="72"/>
        <end position="278"/>
    </location>
</feature>
<keyword evidence="2" id="KW-0479">Metal-binding</keyword>
<organism evidence="4 5">
    <name type="scientific">Thioclava litoralis</name>
    <dbReference type="NCBI Taxonomy" id="3076557"/>
    <lineage>
        <taxon>Bacteria</taxon>
        <taxon>Pseudomonadati</taxon>
        <taxon>Pseudomonadota</taxon>
        <taxon>Alphaproteobacteria</taxon>
        <taxon>Rhodobacterales</taxon>
        <taxon>Paracoccaceae</taxon>
        <taxon>Thioclava</taxon>
    </lineage>
</organism>
<dbReference type="Pfam" id="PF01557">
    <property type="entry name" value="FAA_hydrolase"/>
    <property type="match status" value="1"/>
</dbReference>
<reference evidence="4 5" key="1">
    <citation type="submission" date="2023-09" db="EMBL/GenBank/DDBJ databases">
        <title>Thioclava shenzhenensis sp. nov., a multidrug resistant bacteria-antagonizing species isolated from coastal seawater.</title>
        <authorList>
            <person name="Long M."/>
        </authorList>
    </citation>
    <scope>NUCLEOTIDE SEQUENCE [LARGE SCALE GENOMIC DNA]</scope>
    <source>
        <strain evidence="4 5">FTW29</strain>
    </source>
</reference>
<evidence type="ECO:0000313" key="4">
    <source>
        <dbReference type="EMBL" id="WRY33743.1"/>
    </source>
</evidence>
<dbReference type="RefSeq" id="WP_406720897.1">
    <property type="nucleotide sequence ID" value="NZ_CP135443.1"/>
</dbReference>
<dbReference type="SUPFAM" id="SSF56529">
    <property type="entry name" value="FAH"/>
    <property type="match status" value="1"/>
</dbReference>
<evidence type="ECO:0000313" key="5">
    <source>
        <dbReference type="Proteomes" id="UP001623290"/>
    </source>
</evidence>
<sequence>MKLLRHGPDGQEKPGLLDQDGQIRDLSGVIPDLTPEQLGAEALARLAALDPAALPLVPAQTRLGAPVAGTRKVLAIGLNYADHAAETGAVAPKEPMLFSKAVTSICGPNDVTELPPSSTRLDWEVELGFVIGTRAKAIAAGTGLAHIAGYVLANDYSEREWQKDRAGQFVKGKSHDSFCPLGPWLVTRDEIADPQDLSMHLSVNGETRQSGSTATMIHKVVFLVEYLSQFVTLEPGDVILTGTPPGVGAGMKPPQFLRAGDVVELGIEGLGRQRHEVVAL</sequence>
<evidence type="ECO:0000256" key="2">
    <source>
        <dbReference type="ARBA" id="ARBA00022723"/>
    </source>
</evidence>
<evidence type="ECO:0000256" key="1">
    <source>
        <dbReference type="ARBA" id="ARBA00010211"/>
    </source>
</evidence>
<dbReference type="InterPro" id="IPR011234">
    <property type="entry name" value="Fumarylacetoacetase-like_C"/>
</dbReference>
<dbReference type="Gene3D" id="3.90.850.10">
    <property type="entry name" value="Fumarylacetoacetase-like, C-terminal domain"/>
    <property type="match status" value="1"/>
</dbReference>
<proteinExistence type="inferred from homology"/>
<gene>
    <name evidence="4" type="ORF">RPE78_00165</name>
</gene>
<name>A0ABZ1E032_9RHOB</name>